<evidence type="ECO:0000313" key="1">
    <source>
        <dbReference type="EMBL" id="KAH9797341.1"/>
    </source>
</evidence>
<sequence>MRWDALCKPKSAGGIGFKKLHAFNLAMLGKQSWKLMTKPNSLVAQIFKARYYSRTSFAGATLGHNPSYAWRSIMAAKQVVIEGSRIRIGDGEQTFIGKDPWLPDSECGFINTLLSEQVKSAPIPLSNRSNADSWYWMHEAKRVYTVRSSYKMLVPCLDIPSSSIWNRLWRLEVPSKVKHFMWRALTDILPTTENLIKKYVEVPPACPICHASSESICHILLQCPFARTCWMTSSIGFFGDGSNLLLWLEALFNRYSLEQTQLAVMICWSLWQNRNAMVWRGKTSGVQQLLNSAGHFLFQWQFVRKHQFLFSQPSPIGNVIRDSNGAFVAARCCSIPERFSARDAEALGVREALSWIKQLQLSNVTIEMDCLNVYNALVNNLSGPSSFSLIIEDCCALSNSIRYVSFSFIRRSANSAAHSVAQAGNSLSGHGEWRAVPPPFLIADLVGSSS</sequence>
<organism evidence="1 2">
    <name type="scientific">Citrus sinensis</name>
    <name type="common">Sweet orange</name>
    <name type="synonym">Citrus aurantium var. sinensis</name>
    <dbReference type="NCBI Taxonomy" id="2711"/>
    <lineage>
        <taxon>Eukaryota</taxon>
        <taxon>Viridiplantae</taxon>
        <taxon>Streptophyta</taxon>
        <taxon>Embryophyta</taxon>
        <taxon>Tracheophyta</taxon>
        <taxon>Spermatophyta</taxon>
        <taxon>Magnoliopsida</taxon>
        <taxon>eudicotyledons</taxon>
        <taxon>Gunneridae</taxon>
        <taxon>Pentapetalae</taxon>
        <taxon>rosids</taxon>
        <taxon>malvids</taxon>
        <taxon>Sapindales</taxon>
        <taxon>Rutaceae</taxon>
        <taxon>Aurantioideae</taxon>
        <taxon>Citrus</taxon>
    </lineage>
</organism>
<keyword evidence="1" id="KW-0695">RNA-directed DNA polymerase</keyword>
<protein>
    <submittedName>
        <fullName evidence="1">Reverse transcriptase/RNA-dependent DNA polymerase</fullName>
    </submittedName>
</protein>
<keyword evidence="1" id="KW-0548">Nucleotidyltransferase</keyword>
<gene>
    <name evidence="1" type="ORF">KPL71_005837</name>
</gene>
<accession>A0ACB8NGS7</accession>
<keyword evidence="1" id="KW-0808">Transferase</keyword>
<dbReference type="EMBL" id="CM039171">
    <property type="protein sequence ID" value="KAH9797341.1"/>
    <property type="molecule type" value="Genomic_DNA"/>
</dbReference>
<name>A0ACB8NGS7_CITSI</name>
<dbReference type="Proteomes" id="UP000829398">
    <property type="component" value="Chromosome 2"/>
</dbReference>
<comment type="caution">
    <text evidence="1">The sequence shown here is derived from an EMBL/GenBank/DDBJ whole genome shotgun (WGS) entry which is preliminary data.</text>
</comment>
<evidence type="ECO:0000313" key="2">
    <source>
        <dbReference type="Proteomes" id="UP000829398"/>
    </source>
</evidence>
<reference evidence="2" key="1">
    <citation type="journal article" date="2023" name="Hortic. Res.">
        <title>A chromosome-level phased genome enabling allele-level studies in sweet orange: a case study on citrus Huanglongbing tolerance.</title>
        <authorList>
            <person name="Wu B."/>
            <person name="Yu Q."/>
            <person name="Deng Z."/>
            <person name="Duan Y."/>
            <person name="Luo F."/>
            <person name="Gmitter F. Jr."/>
        </authorList>
    </citation>
    <scope>NUCLEOTIDE SEQUENCE [LARGE SCALE GENOMIC DNA]</scope>
    <source>
        <strain evidence="2">cv. Valencia</strain>
    </source>
</reference>
<keyword evidence="2" id="KW-1185">Reference proteome</keyword>
<proteinExistence type="predicted"/>